<dbReference type="InterPro" id="IPR010730">
    <property type="entry name" value="HET"/>
</dbReference>
<gene>
    <name evidence="2" type="ORF">LY89DRAFT_543875</name>
</gene>
<proteinExistence type="predicted"/>
<organism evidence="2 3">
    <name type="scientific">Mollisia scopiformis</name>
    <name type="common">Conifer needle endophyte fungus</name>
    <name type="synonym">Phialocephala scopiformis</name>
    <dbReference type="NCBI Taxonomy" id="149040"/>
    <lineage>
        <taxon>Eukaryota</taxon>
        <taxon>Fungi</taxon>
        <taxon>Dikarya</taxon>
        <taxon>Ascomycota</taxon>
        <taxon>Pezizomycotina</taxon>
        <taxon>Leotiomycetes</taxon>
        <taxon>Helotiales</taxon>
        <taxon>Mollisiaceae</taxon>
        <taxon>Mollisia</taxon>
    </lineage>
</organism>
<evidence type="ECO:0000313" key="2">
    <source>
        <dbReference type="EMBL" id="KUJ12782.1"/>
    </source>
</evidence>
<name>A0A194WYW4_MOLSC</name>
<dbReference type="InterPro" id="IPR052895">
    <property type="entry name" value="HetReg/Transcr_Mod"/>
</dbReference>
<sequence length="141" mass="16624">DYEAVSYTWGTESHNRPITIDEKRFYVSPTLKQALKQFHNAAGLRCLWIDAICINQADLEERNQQIQFMARIYRNSSRLLVWLGVSASNSDYAMKFLEELGDQEVEDQNRFLEWIEIDSIASLISRPWFTRTWILQEFVLA</sequence>
<dbReference type="Pfam" id="PF06985">
    <property type="entry name" value="HET"/>
    <property type="match status" value="1"/>
</dbReference>
<dbReference type="KEGG" id="psco:LY89DRAFT_543875"/>
<dbReference type="Proteomes" id="UP000070700">
    <property type="component" value="Unassembled WGS sequence"/>
</dbReference>
<dbReference type="AlphaFoldDB" id="A0A194WYW4"/>
<dbReference type="PANTHER" id="PTHR24148:SF64">
    <property type="entry name" value="HETEROKARYON INCOMPATIBILITY DOMAIN-CONTAINING PROTEIN"/>
    <property type="match status" value="1"/>
</dbReference>
<keyword evidence="3" id="KW-1185">Reference proteome</keyword>
<protein>
    <submittedName>
        <fullName evidence="2">Heterokaryon incompatibility</fullName>
    </submittedName>
</protein>
<feature type="domain" description="Heterokaryon incompatibility" evidence="1">
    <location>
        <begin position="2"/>
        <end position="137"/>
    </location>
</feature>
<accession>A0A194WYW4</accession>
<dbReference type="PANTHER" id="PTHR24148">
    <property type="entry name" value="ANKYRIN REPEAT DOMAIN-CONTAINING PROTEIN 39 HOMOLOG-RELATED"/>
    <property type="match status" value="1"/>
</dbReference>
<dbReference type="GeneID" id="28817939"/>
<dbReference type="RefSeq" id="XP_018067137.1">
    <property type="nucleotide sequence ID" value="XM_018208213.1"/>
</dbReference>
<feature type="non-terminal residue" evidence="2">
    <location>
        <position position="1"/>
    </location>
</feature>
<feature type="non-terminal residue" evidence="2">
    <location>
        <position position="141"/>
    </location>
</feature>
<dbReference type="OrthoDB" id="3600004at2759"/>
<dbReference type="InParanoid" id="A0A194WYW4"/>
<reference evidence="2 3" key="1">
    <citation type="submission" date="2015-10" db="EMBL/GenBank/DDBJ databases">
        <title>Full genome of DAOMC 229536 Phialocephala scopiformis, a fungal endophyte of spruce producing the potent anti-insectan compound rugulosin.</title>
        <authorList>
            <consortium name="DOE Joint Genome Institute"/>
            <person name="Walker A.K."/>
            <person name="Frasz S.L."/>
            <person name="Seifert K.A."/>
            <person name="Miller J.D."/>
            <person name="Mondo S.J."/>
            <person name="Labutti K."/>
            <person name="Lipzen A."/>
            <person name="Dockter R."/>
            <person name="Kennedy M."/>
            <person name="Grigoriev I.V."/>
            <person name="Spatafora J.W."/>
        </authorList>
    </citation>
    <scope>NUCLEOTIDE SEQUENCE [LARGE SCALE GENOMIC DNA]</scope>
    <source>
        <strain evidence="2 3">CBS 120377</strain>
    </source>
</reference>
<evidence type="ECO:0000259" key="1">
    <source>
        <dbReference type="Pfam" id="PF06985"/>
    </source>
</evidence>
<dbReference type="EMBL" id="KQ947423">
    <property type="protein sequence ID" value="KUJ12782.1"/>
    <property type="molecule type" value="Genomic_DNA"/>
</dbReference>
<evidence type="ECO:0000313" key="3">
    <source>
        <dbReference type="Proteomes" id="UP000070700"/>
    </source>
</evidence>